<dbReference type="GeneID" id="101766445"/>
<accession>K3YDC8</accession>
<dbReference type="InterPro" id="IPR001810">
    <property type="entry name" value="F-box_dom"/>
</dbReference>
<evidence type="ECO:0000259" key="1">
    <source>
        <dbReference type="PROSITE" id="PS50181"/>
    </source>
</evidence>
<dbReference type="Gene3D" id="3.80.10.10">
    <property type="entry name" value="Ribonuclease Inhibitor"/>
    <property type="match status" value="1"/>
</dbReference>
<dbReference type="EMBL" id="AGNK02004203">
    <property type="status" value="NOT_ANNOTATED_CDS"/>
    <property type="molecule type" value="Genomic_DNA"/>
</dbReference>
<dbReference type="InterPro" id="IPR006566">
    <property type="entry name" value="FBD"/>
</dbReference>
<proteinExistence type="predicted"/>
<dbReference type="InterPro" id="IPR055302">
    <property type="entry name" value="F-box_dom-containing"/>
</dbReference>
<dbReference type="HOGENOM" id="CLU_023151_4_2_1"/>
<dbReference type="Gramene" id="KQK96569">
    <property type="protein sequence ID" value="KQK96569"/>
    <property type="gene ID" value="SETIT_012232mg"/>
</dbReference>
<dbReference type="Pfam" id="PF08387">
    <property type="entry name" value="FBD"/>
    <property type="match status" value="1"/>
</dbReference>
<dbReference type="Pfam" id="PF24758">
    <property type="entry name" value="LRR_At5g56370"/>
    <property type="match status" value="1"/>
</dbReference>
<name>K3YDC8_SETIT</name>
<dbReference type="RefSeq" id="XP_022684448.1">
    <property type="nucleotide sequence ID" value="XM_022828713.1"/>
</dbReference>
<sequence>MAGQAQPSTMHQDVLRVADSGGMDPQELEALFDRVLSSIHDALPAPPVSADGDLCILFDAEGGGVDRLSCLPDKLLCDIVSRLPIKDAARTAVLSRRWRPIWRAAPLVLVDTHLLPAGDDEIPVHLDRAHSNTVAATVSRIFAAHPGPFRCVRLTCCYMEEDRAQLERWLKIFAVKGIEQLFLINRPWPLAINKHLPATFLSMATLTRLYLGFWRFPDTSALPRGAAFPCLRELALCGIVMDSRDMDFVLARSPVLEILSVDGHMLPPLRLRIVSHSLRCMQIHSSSVESVTVVDARRLERLFLGKRTNESSSFKIKIGHAPALRMFGSIELENEELQVGNTTVKAGTVVNSSVMVPSVTTLDVNVRFGVRNDTKMLPSILRCFPNIEVLHIHSKKTTESTGRLGIKFWQESCAIKCVLSSINMLSFYDFRGERNELAFLKFFVESAQMLKILVVVYANGYCSSRDKANSKVKALFAGKRANDSCKVVVCESRFSEGGRCWELQRGCDFSFDDPFGLIGCSSFGVHQWSV</sequence>
<dbReference type="SUPFAM" id="SSF52047">
    <property type="entry name" value="RNI-like"/>
    <property type="match status" value="1"/>
</dbReference>
<reference evidence="2 4" key="1">
    <citation type="journal article" date="2012" name="Nat. Biotechnol.">
        <title>Reference genome sequence of the model plant Setaria.</title>
        <authorList>
            <person name="Bennetzen J.L."/>
            <person name="Schmutz J."/>
            <person name="Wang H."/>
            <person name="Percifield R."/>
            <person name="Hawkins J."/>
            <person name="Pontaroli A.C."/>
            <person name="Estep M."/>
            <person name="Feng L."/>
            <person name="Vaughn J.N."/>
            <person name="Grimwood J."/>
            <person name="Jenkins J."/>
            <person name="Barry K."/>
            <person name="Lindquist E."/>
            <person name="Hellsten U."/>
            <person name="Deshpande S."/>
            <person name="Wang X."/>
            <person name="Wu X."/>
            <person name="Mitros T."/>
            <person name="Triplett J."/>
            <person name="Yang X."/>
            <person name="Ye C.Y."/>
            <person name="Mauro-Herrera M."/>
            <person name="Wang L."/>
            <person name="Li P."/>
            <person name="Sharma M."/>
            <person name="Sharma R."/>
            <person name="Ronald P.C."/>
            <person name="Panaud O."/>
            <person name="Kellogg E.A."/>
            <person name="Brutnell T.P."/>
            <person name="Doust A.N."/>
            <person name="Tuskan G.A."/>
            <person name="Rokhsar D."/>
            <person name="Devos K.M."/>
        </authorList>
    </citation>
    <scope>NUCLEOTIDE SEQUENCE [LARGE SCALE GENOMIC DNA]</scope>
    <source>
        <strain evidence="4">cv. Yugu1</strain>
        <strain evidence="2">Yugu1</strain>
    </source>
</reference>
<dbReference type="InterPro" id="IPR032675">
    <property type="entry name" value="LRR_dom_sf"/>
</dbReference>
<dbReference type="CDD" id="cd22160">
    <property type="entry name" value="F-box_AtFBL13-like"/>
    <property type="match status" value="1"/>
</dbReference>
<evidence type="ECO:0000313" key="3">
    <source>
        <dbReference type="EnsemblPlants" id="KQK96569"/>
    </source>
</evidence>
<evidence type="ECO:0000313" key="2">
    <source>
        <dbReference type="EMBL" id="RCV32884.1"/>
    </source>
</evidence>
<dbReference type="PANTHER" id="PTHR32141">
    <property type="match status" value="1"/>
</dbReference>
<organism evidence="2">
    <name type="scientific">Setaria italica</name>
    <name type="common">Foxtail millet</name>
    <name type="synonym">Panicum italicum</name>
    <dbReference type="NCBI Taxonomy" id="4555"/>
    <lineage>
        <taxon>Eukaryota</taxon>
        <taxon>Viridiplantae</taxon>
        <taxon>Streptophyta</taxon>
        <taxon>Embryophyta</taxon>
        <taxon>Tracheophyta</taxon>
        <taxon>Spermatophyta</taxon>
        <taxon>Magnoliopsida</taxon>
        <taxon>Liliopsida</taxon>
        <taxon>Poales</taxon>
        <taxon>Poaceae</taxon>
        <taxon>PACMAD clade</taxon>
        <taxon>Panicoideae</taxon>
        <taxon>Panicodae</taxon>
        <taxon>Paniceae</taxon>
        <taxon>Cenchrinae</taxon>
        <taxon>Setaria</taxon>
    </lineage>
</organism>
<dbReference type="eggNOG" id="ENOG502R7FD">
    <property type="taxonomic scope" value="Eukaryota"/>
</dbReference>
<dbReference type="AlphaFoldDB" id="K3YDC8"/>
<dbReference type="Pfam" id="PF00646">
    <property type="entry name" value="F-box"/>
    <property type="match status" value="1"/>
</dbReference>
<dbReference type="PANTHER" id="PTHR32141:SF119">
    <property type="entry name" value="F-BOX DOMAIN-CONTAINING PROTEIN"/>
    <property type="match status" value="1"/>
</dbReference>
<protein>
    <recommendedName>
        <fullName evidence="1">F-box domain-containing protein</fullName>
    </recommendedName>
</protein>
<gene>
    <name evidence="3" type="primary">LOC101766445</name>
    <name evidence="2" type="ORF">SETIT_7G038900v2</name>
</gene>
<dbReference type="OrthoDB" id="629734at2759"/>
<dbReference type="SMART" id="SM00256">
    <property type="entry name" value="FBOX"/>
    <property type="match status" value="1"/>
</dbReference>
<dbReference type="EMBL" id="CM003534">
    <property type="protein sequence ID" value="RCV32884.1"/>
    <property type="molecule type" value="Genomic_DNA"/>
</dbReference>
<evidence type="ECO:0000313" key="4">
    <source>
        <dbReference type="Proteomes" id="UP000004995"/>
    </source>
</evidence>
<dbReference type="InterPro" id="IPR055411">
    <property type="entry name" value="LRR_FXL15/At3g58940/PEG3-like"/>
</dbReference>
<dbReference type="OMA" id="KITHAPA"/>
<keyword evidence="4" id="KW-1185">Reference proteome</keyword>
<dbReference type="Proteomes" id="UP000004995">
    <property type="component" value="Unassembled WGS sequence"/>
</dbReference>
<dbReference type="EnsemblPlants" id="KQK96569">
    <property type="protein sequence ID" value="KQK96569"/>
    <property type="gene ID" value="SETIT_012232mg"/>
</dbReference>
<reference evidence="3" key="3">
    <citation type="submission" date="2018-08" db="UniProtKB">
        <authorList>
            <consortium name="EnsemblPlants"/>
        </authorList>
    </citation>
    <scope>IDENTIFICATION</scope>
    <source>
        <strain evidence="3">Yugu1</strain>
    </source>
</reference>
<feature type="domain" description="F-box" evidence="1">
    <location>
        <begin position="65"/>
        <end position="101"/>
    </location>
</feature>
<reference evidence="2" key="2">
    <citation type="submission" date="2015-07" db="EMBL/GenBank/DDBJ databases">
        <authorList>
            <person name="Noorani M."/>
        </authorList>
    </citation>
    <scope>NUCLEOTIDE SEQUENCE</scope>
    <source>
        <strain evidence="2">Yugu1</strain>
    </source>
</reference>
<dbReference type="SUPFAM" id="SSF81383">
    <property type="entry name" value="F-box domain"/>
    <property type="match status" value="1"/>
</dbReference>
<dbReference type="InterPro" id="IPR036047">
    <property type="entry name" value="F-box-like_dom_sf"/>
</dbReference>
<dbReference type="InterPro" id="IPR053781">
    <property type="entry name" value="F-box_AtFBL13-like"/>
</dbReference>
<dbReference type="PROSITE" id="PS50181">
    <property type="entry name" value="FBOX"/>
    <property type="match status" value="1"/>
</dbReference>
<dbReference type="Gene3D" id="1.20.1280.50">
    <property type="match status" value="1"/>
</dbReference>